<feature type="signal peptide" evidence="4">
    <location>
        <begin position="1"/>
        <end position="18"/>
    </location>
</feature>
<evidence type="ECO:0000313" key="7">
    <source>
        <dbReference type="Proteomes" id="UP001589810"/>
    </source>
</evidence>
<evidence type="ECO:0000256" key="2">
    <source>
        <dbReference type="ARBA" id="ARBA00022801"/>
    </source>
</evidence>
<evidence type="ECO:0000313" key="6">
    <source>
        <dbReference type="EMBL" id="MFC0540908.1"/>
    </source>
</evidence>
<dbReference type="Gene3D" id="3.40.50.200">
    <property type="entry name" value="Peptidase S8/S53 domain"/>
    <property type="match status" value="1"/>
</dbReference>
<feature type="domain" description="Peptidase S53" evidence="5">
    <location>
        <begin position="69"/>
        <end position="417"/>
    </location>
</feature>
<dbReference type="InterPro" id="IPR050819">
    <property type="entry name" value="Tripeptidyl-peptidase_I"/>
</dbReference>
<evidence type="ECO:0000256" key="3">
    <source>
        <dbReference type="ARBA" id="ARBA00022825"/>
    </source>
</evidence>
<keyword evidence="3" id="KW-0720">Serine protease</keyword>
<comment type="caution">
    <text evidence="6">The sequence shown here is derived from an EMBL/GenBank/DDBJ whole genome shotgun (WGS) entry which is preliminary data.</text>
</comment>
<dbReference type="PANTHER" id="PTHR14218:SF15">
    <property type="entry name" value="TRIPEPTIDYL-PEPTIDASE 1"/>
    <property type="match status" value="1"/>
</dbReference>
<dbReference type="SUPFAM" id="SSF52743">
    <property type="entry name" value="Subtilisin-like"/>
    <property type="match status" value="1"/>
</dbReference>
<evidence type="ECO:0000256" key="4">
    <source>
        <dbReference type="SAM" id="SignalP"/>
    </source>
</evidence>
<keyword evidence="7" id="KW-1185">Reference proteome</keyword>
<sequence length="417" mass="41928">MFAALAAVLLASSSLVSVYPDTTALHHQVQSGTLLQNHGVIATCDVCDSEVVTVAQGSATPLTTPVPIGYSAAELAAAYHLPASGGATGTVAIVDGGGYPSFEDDLAKYRSQFALPPCTSASGCLKVVDYTGGPPLHPDGTDEEKELSLETALDAQMVSAACPACKILLVQAPTRDFYLSSLHTATEAVPSIVKGVSTAIAAGASAVSMSFGYPSTKDINTGPLSAVFSHPGIAFVASSGDSGYHGNVHGYWPQNLPTVISAGGTALYETSDGFLSNAWNEAGSACETDLPPAHGQPAAVAAFCGGHRASSDLSAVSDPSTGVAIYNSYALDGWLTAGGTSAAAPFIAALYVRAGHLSRVDGPNTVYAAPAGAFTDVALGQNAAAHSCQTKFPQLCVSGAGWDGPTGVGTPNGLAGF</sequence>
<dbReference type="EMBL" id="JBHLUD010000001">
    <property type="protein sequence ID" value="MFC0540908.1"/>
    <property type="molecule type" value="Genomic_DNA"/>
</dbReference>
<reference evidence="6 7" key="1">
    <citation type="submission" date="2024-09" db="EMBL/GenBank/DDBJ databases">
        <authorList>
            <person name="Sun Q."/>
            <person name="Mori K."/>
        </authorList>
    </citation>
    <scope>NUCLEOTIDE SEQUENCE [LARGE SCALE GENOMIC DNA]</scope>
    <source>
        <strain evidence="6 7">TBRC 1432</strain>
    </source>
</reference>
<feature type="chain" id="PRO_5047538401" evidence="4">
    <location>
        <begin position="19"/>
        <end position="417"/>
    </location>
</feature>
<name>A0ABV6MKS8_9PSEU</name>
<dbReference type="Proteomes" id="UP001589810">
    <property type="component" value="Unassembled WGS sequence"/>
</dbReference>
<evidence type="ECO:0000259" key="5">
    <source>
        <dbReference type="PROSITE" id="PS51695"/>
    </source>
</evidence>
<organism evidence="6 7">
    <name type="scientific">Kutzneria chonburiensis</name>
    <dbReference type="NCBI Taxonomy" id="1483604"/>
    <lineage>
        <taxon>Bacteria</taxon>
        <taxon>Bacillati</taxon>
        <taxon>Actinomycetota</taxon>
        <taxon>Actinomycetes</taxon>
        <taxon>Pseudonocardiales</taxon>
        <taxon>Pseudonocardiaceae</taxon>
        <taxon>Kutzneria</taxon>
    </lineage>
</organism>
<dbReference type="InterPro" id="IPR023828">
    <property type="entry name" value="Peptidase_S8_Ser-AS"/>
</dbReference>
<dbReference type="PROSITE" id="PS00138">
    <property type="entry name" value="SUBTILASE_SER"/>
    <property type="match status" value="1"/>
</dbReference>
<dbReference type="InterPro" id="IPR036852">
    <property type="entry name" value="Peptidase_S8/S53_dom_sf"/>
</dbReference>
<dbReference type="PROSITE" id="PS51695">
    <property type="entry name" value="SEDOLISIN"/>
    <property type="match status" value="1"/>
</dbReference>
<dbReference type="PANTHER" id="PTHR14218">
    <property type="entry name" value="PROTEASE S8 TRIPEPTIDYL PEPTIDASE I CLN2"/>
    <property type="match status" value="1"/>
</dbReference>
<keyword evidence="4" id="KW-0732">Signal</keyword>
<evidence type="ECO:0000256" key="1">
    <source>
        <dbReference type="ARBA" id="ARBA00022670"/>
    </source>
</evidence>
<keyword evidence="2" id="KW-0378">Hydrolase</keyword>
<protein>
    <submittedName>
        <fullName evidence="6">Peptidase S8</fullName>
    </submittedName>
</protein>
<accession>A0ABV6MKS8</accession>
<keyword evidence="1" id="KW-0645">Protease</keyword>
<proteinExistence type="predicted"/>
<dbReference type="InterPro" id="IPR030400">
    <property type="entry name" value="Sedolisin_dom"/>
</dbReference>
<gene>
    <name evidence="6" type="ORF">ACFFH7_05420</name>
</gene>